<comment type="caution">
    <text evidence="2">The sequence shown here is derived from an EMBL/GenBank/DDBJ whole genome shotgun (WGS) entry which is preliminary data.</text>
</comment>
<keyword evidence="1" id="KW-0732">Signal</keyword>
<feature type="signal peptide" evidence="1">
    <location>
        <begin position="1"/>
        <end position="28"/>
    </location>
</feature>
<dbReference type="NCBIfam" id="NF040598">
    <property type="entry name" value="Ala_zip_lipo"/>
    <property type="match status" value="1"/>
</dbReference>
<evidence type="ECO:0008006" key="4">
    <source>
        <dbReference type="Google" id="ProtNLM"/>
    </source>
</evidence>
<keyword evidence="3" id="KW-1185">Reference proteome</keyword>
<dbReference type="InterPro" id="IPR021793">
    <property type="entry name" value="Oprl"/>
</dbReference>
<evidence type="ECO:0000256" key="1">
    <source>
        <dbReference type="SAM" id="SignalP"/>
    </source>
</evidence>
<accession>A0ABP9QZ61</accession>
<dbReference type="Proteomes" id="UP001500074">
    <property type="component" value="Unassembled WGS sequence"/>
</dbReference>
<evidence type="ECO:0000313" key="2">
    <source>
        <dbReference type="EMBL" id="GAA5169738.1"/>
    </source>
</evidence>
<gene>
    <name evidence="2" type="ORF">GCM10023342_02140</name>
</gene>
<reference evidence="3" key="1">
    <citation type="journal article" date="2019" name="Int. J. Syst. Evol. Microbiol.">
        <title>The Global Catalogue of Microorganisms (GCM) 10K type strain sequencing project: providing services to taxonomists for standard genome sequencing and annotation.</title>
        <authorList>
            <consortium name="The Broad Institute Genomics Platform"/>
            <consortium name="The Broad Institute Genome Sequencing Center for Infectious Disease"/>
            <person name="Wu L."/>
            <person name="Ma J."/>
        </authorList>
    </citation>
    <scope>NUCLEOTIDE SEQUENCE [LARGE SCALE GENOMIC DNA]</scope>
    <source>
        <strain evidence="3">JCM 18472</strain>
    </source>
</reference>
<name>A0ABP9QZ61_9GAMM</name>
<dbReference type="EMBL" id="BAABKI010000002">
    <property type="protein sequence ID" value="GAA5169738.1"/>
    <property type="molecule type" value="Genomic_DNA"/>
</dbReference>
<organism evidence="2 3">
    <name type="scientific">Modicisalibacter zincidurans</name>
    <dbReference type="NCBI Taxonomy" id="1178777"/>
    <lineage>
        <taxon>Bacteria</taxon>
        <taxon>Pseudomonadati</taxon>
        <taxon>Pseudomonadota</taxon>
        <taxon>Gammaproteobacteria</taxon>
        <taxon>Oceanospirillales</taxon>
        <taxon>Halomonadaceae</taxon>
        <taxon>Modicisalibacter</taxon>
    </lineage>
</organism>
<sequence length="89" mass="9571">MIMTNSLSSTLKLSAIGLSLLVVSGCAAQGGEQQSWMDKTDSDVAEARSMANEALGTANSAQRDAQAALKMARENRQAMDRMFQKSMQK</sequence>
<feature type="chain" id="PRO_5045986293" description="DUF4398 domain-containing protein" evidence="1">
    <location>
        <begin position="29"/>
        <end position="89"/>
    </location>
</feature>
<dbReference type="Pfam" id="PF11839">
    <property type="entry name" value="Alanine_zipper"/>
    <property type="match status" value="1"/>
</dbReference>
<proteinExistence type="predicted"/>
<evidence type="ECO:0000313" key="3">
    <source>
        <dbReference type="Proteomes" id="UP001500074"/>
    </source>
</evidence>
<protein>
    <recommendedName>
        <fullName evidence="4">DUF4398 domain-containing protein</fullName>
    </recommendedName>
</protein>